<sequence>MKNIKKIGLALGIVALAGMLGLIQGQAQVSGKATWNMGNYIELNVIGGNSLDCDFGQIDDPTPNYLCNPKAQLQVKSNGEWVLTTVKSAFVGSPDPRPVIRASDSPNCQNGATKDLPSGKVLVDFGTNQGQVEGKGIQVFQVCYALKGGDIGQAGTLGALSANTAYGVTFTYTATKK</sequence>
<gene>
    <name evidence="1" type="ORF">HGMM_F36B04C16</name>
</gene>
<accession>H5SJH7</accession>
<name>H5SJH7_9BACT</name>
<reference evidence="1" key="2">
    <citation type="journal article" date="2012" name="PLoS ONE">
        <title>A Deeply Branching Thermophilic Bacterium with an Ancient Acetyl-CoA Pathway Dominates a Subsurface Ecosystem.</title>
        <authorList>
            <person name="Takami H."/>
            <person name="Noguchi H."/>
            <person name="Takaki Y."/>
            <person name="Uchiyama I."/>
            <person name="Toyoda A."/>
            <person name="Nishi S."/>
            <person name="Chee G.-J."/>
            <person name="Arai W."/>
            <person name="Nunoura T."/>
            <person name="Itoh T."/>
            <person name="Hattori M."/>
            <person name="Takai K."/>
        </authorList>
    </citation>
    <scope>NUCLEOTIDE SEQUENCE</scope>
</reference>
<protein>
    <submittedName>
        <fullName evidence="1">Uncharacterized protein</fullName>
    </submittedName>
</protein>
<evidence type="ECO:0000313" key="1">
    <source>
        <dbReference type="EMBL" id="BAL56313.1"/>
    </source>
</evidence>
<reference evidence="1" key="1">
    <citation type="journal article" date="2005" name="Environ. Microbiol.">
        <title>Genetic and functional properties of uncultivated thermophilic crenarchaeotes from a subsurface gold mine as revealed by analysis of genome fragments.</title>
        <authorList>
            <person name="Nunoura T."/>
            <person name="Hirayama H."/>
            <person name="Takami H."/>
            <person name="Oida H."/>
            <person name="Nishi S."/>
            <person name="Shimamura S."/>
            <person name="Suzuki Y."/>
            <person name="Inagaki F."/>
            <person name="Takai K."/>
            <person name="Nealson K.H."/>
            <person name="Horikoshi K."/>
        </authorList>
    </citation>
    <scope>NUCLEOTIDE SEQUENCE</scope>
</reference>
<organism evidence="1">
    <name type="scientific">uncultured Acetothermia bacterium</name>
    <dbReference type="NCBI Taxonomy" id="236499"/>
    <lineage>
        <taxon>Bacteria</taxon>
        <taxon>Candidatus Bipolaricaulota</taxon>
        <taxon>environmental samples</taxon>
    </lineage>
</organism>
<proteinExistence type="predicted"/>
<dbReference type="AlphaFoldDB" id="H5SJH7"/>
<dbReference type="EMBL" id="AP011743">
    <property type="protein sequence ID" value="BAL56313.1"/>
    <property type="molecule type" value="Genomic_DNA"/>
</dbReference>